<dbReference type="Gene3D" id="3.40.50.620">
    <property type="entry name" value="HUPs"/>
    <property type="match status" value="1"/>
</dbReference>
<dbReference type="Gene3D" id="3.90.1490.10">
    <property type="entry name" value="putative n-type atp pyrophosphatase, domain 2"/>
    <property type="match status" value="1"/>
</dbReference>
<evidence type="ECO:0000259" key="1">
    <source>
        <dbReference type="Pfam" id="PF01902"/>
    </source>
</evidence>
<dbReference type="Proteomes" id="UP001589799">
    <property type="component" value="Unassembled WGS sequence"/>
</dbReference>
<protein>
    <submittedName>
        <fullName evidence="2">ATP-binding protein</fullName>
    </submittedName>
</protein>
<evidence type="ECO:0000313" key="3">
    <source>
        <dbReference type="Proteomes" id="UP001589799"/>
    </source>
</evidence>
<sequence>MTRPAVMSWSSGKDCTLALHRARQEGALDVVALLSTFNETASRVAIHGTRRAVARAQARALGLPLIEVDLPASCSNADYEARIGAASLRLKEQGIRDWIFGDLFLEDIRQYREANLAAQGLSGHFPLWGADTRLLAQEMLDLGLDARIATLDPRLLPGELCGSRYDRAFLDQLPPGVDPCGERGEFHTVVANGPGFAAPLDLRRRETVERSGFVYTDFDLLPSSRQ</sequence>
<reference evidence="2 3" key="1">
    <citation type="submission" date="2024-09" db="EMBL/GenBank/DDBJ databases">
        <authorList>
            <person name="Sun Q."/>
            <person name="Mori K."/>
        </authorList>
    </citation>
    <scope>NUCLEOTIDE SEQUENCE [LARGE SCALE GENOMIC DNA]</scope>
    <source>
        <strain evidence="2 3">KCTC 22789</strain>
    </source>
</reference>
<evidence type="ECO:0000313" key="2">
    <source>
        <dbReference type="EMBL" id="MFC0340714.1"/>
    </source>
</evidence>
<gene>
    <name evidence="2" type="ORF">ACFFII_08025</name>
</gene>
<name>A0ABV6I3C9_9RHOB</name>
<keyword evidence="2" id="KW-0067">ATP-binding</keyword>
<accession>A0ABV6I3C9</accession>
<dbReference type="InterPro" id="IPR014729">
    <property type="entry name" value="Rossmann-like_a/b/a_fold"/>
</dbReference>
<comment type="caution">
    <text evidence="2">The sequence shown here is derived from an EMBL/GenBank/DDBJ whole genome shotgun (WGS) entry which is preliminary data.</text>
</comment>
<dbReference type="InterPro" id="IPR002761">
    <property type="entry name" value="Diphthami_syn_dom"/>
</dbReference>
<feature type="domain" description="Diphthamide synthase" evidence="1">
    <location>
        <begin position="6"/>
        <end position="213"/>
    </location>
</feature>
<organism evidence="2 3">
    <name type="scientific">Paracoccus niistensis</name>
    <dbReference type="NCBI Taxonomy" id="632935"/>
    <lineage>
        <taxon>Bacteria</taxon>
        <taxon>Pseudomonadati</taxon>
        <taxon>Pseudomonadota</taxon>
        <taxon>Alphaproteobacteria</taxon>
        <taxon>Rhodobacterales</taxon>
        <taxon>Paracoccaceae</taxon>
        <taxon>Paracoccus</taxon>
    </lineage>
</organism>
<dbReference type="RefSeq" id="WP_377698373.1">
    <property type="nucleotide sequence ID" value="NZ_JBHLWE010000021.1"/>
</dbReference>
<dbReference type="GO" id="GO:0005524">
    <property type="term" value="F:ATP binding"/>
    <property type="evidence" value="ECO:0007669"/>
    <property type="project" value="UniProtKB-KW"/>
</dbReference>
<keyword evidence="2" id="KW-0547">Nucleotide-binding</keyword>
<proteinExistence type="predicted"/>
<keyword evidence="3" id="KW-1185">Reference proteome</keyword>
<dbReference type="Pfam" id="PF01902">
    <property type="entry name" value="Diphthami_syn_2"/>
    <property type="match status" value="1"/>
</dbReference>
<dbReference type="EMBL" id="JBHLWE010000021">
    <property type="protein sequence ID" value="MFC0340714.1"/>
    <property type="molecule type" value="Genomic_DNA"/>
</dbReference>
<dbReference type="SUPFAM" id="SSF52402">
    <property type="entry name" value="Adenine nucleotide alpha hydrolases-like"/>
    <property type="match status" value="1"/>
</dbReference>